<name>I3XYS0_SULBS</name>
<dbReference type="HOGENOM" id="CLU_3384182_0_0_7"/>
<gene>
    <name evidence="2" type="ordered locus">Sulba_1813</name>
</gene>
<keyword evidence="1" id="KW-0812">Transmembrane</keyword>
<dbReference type="KEGG" id="sba:Sulba_1813"/>
<dbReference type="AlphaFoldDB" id="I3XYS0"/>
<evidence type="ECO:0000313" key="2">
    <source>
        <dbReference type="EMBL" id="AFL69094.1"/>
    </source>
</evidence>
<keyword evidence="1" id="KW-0472">Membrane</keyword>
<sequence>MDYTSALIWLACWPVLIYATYKLIVFTVKKLEA</sequence>
<evidence type="ECO:0000256" key="1">
    <source>
        <dbReference type="SAM" id="Phobius"/>
    </source>
</evidence>
<keyword evidence="1" id="KW-1133">Transmembrane helix</keyword>
<dbReference type="EMBL" id="CP003333">
    <property type="protein sequence ID" value="AFL69094.1"/>
    <property type="molecule type" value="Genomic_DNA"/>
</dbReference>
<proteinExistence type="predicted"/>
<dbReference type="Proteomes" id="UP000006176">
    <property type="component" value="Chromosome"/>
</dbReference>
<organism evidence="2 3">
    <name type="scientific">Sulfurospirillum barnesii (strain ATCC 700032 / DSM 10660 / SES-3)</name>
    <dbReference type="NCBI Taxonomy" id="760154"/>
    <lineage>
        <taxon>Bacteria</taxon>
        <taxon>Pseudomonadati</taxon>
        <taxon>Campylobacterota</taxon>
        <taxon>Epsilonproteobacteria</taxon>
        <taxon>Campylobacterales</taxon>
        <taxon>Sulfurospirillaceae</taxon>
        <taxon>Sulfurospirillum</taxon>
    </lineage>
</organism>
<reference evidence="2 3" key="1">
    <citation type="submission" date="2012-06" db="EMBL/GenBank/DDBJ databases">
        <title>Complete sequence of Sulfurospirillum barnesii SES-3.</title>
        <authorList>
            <consortium name="US DOE Joint Genome Institute"/>
            <person name="Lucas S."/>
            <person name="Han J."/>
            <person name="Lapidus A."/>
            <person name="Cheng J.-F."/>
            <person name="Goodwin L."/>
            <person name="Pitluck S."/>
            <person name="Peters L."/>
            <person name="Ovchinnikova G."/>
            <person name="Lu M."/>
            <person name="Detter J.C."/>
            <person name="Han C."/>
            <person name="Tapia R."/>
            <person name="Land M."/>
            <person name="Hauser L."/>
            <person name="Kyrpides N."/>
            <person name="Ivanova N."/>
            <person name="Pagani I."/>
            <person name="Stolz J."/>
            <person name="Arkin A."/>
            <person name="Dehal P."/>
            <person name="Oremland R."/>
            <person name="Saltikov C."/>
            <person name="Basu P."/>
            <person name="Hollibaugh J."/>
            <person name="Newman D."/>
            <person name="Stolyar S."/>
            <person name="Hazen T."/>
            <person name="Woyke T."/>
        </authorList>
    </citation>
    <scope>NUCLEOTIDE SEQUENCE [LARGE SCALE GENOMIC DNA]</scope>
    <source>
        <strain evidence="3">ATCC 700032 / DSM 10660 / SES-3</strain>
    </source>
</reference>
<dbReference type="STRING" id="760154.Sulba_1813"/>
<feature type="transmembrane region" description="Helical" evidence="1">
    <location>
        <begin position="6"/>
        <end position="28"/>
    </location>
</feature>
<evidence type="ECO:0000313" key="3">
    <source>
        <dbReference type="Proteomes" id="UP000006176"/>
    </source>
</evidence>
<accession>I3XYS0</accession>
<keyword evidence="3" id="KW-1185">Reference proteome</keyword>
<protein>
    <submittedName>
        <fullName evidence="2">Uncharacterized protein</fullName>
    </submittedName>
</protein>